<protein>
    <submittedName>
        <fullName evidence="2">Uncharacterized protein</fullName>
    </submittedName>
</protein>
<name>A0A0B7C2B8_9EUPU</name>
<proteinExistence type="predicted"/>
<feature type="non-terminal residue" evidence="2">
    <location>
        <position position="74"/>
    </location>
</feature>
<dbReference type="EMBL" id="HACG01052466">
    <property type="protein sequence ID" value="CEK99337.1"/>
    <property type="molecule type" value="Transcribed_RNA"/>
</dbReference>
<gene>
    <name evidence="2" type="primary">ORF221030</name>
</gene>
<accession>A0A0B7C2B8</accession>
<evidence type="ECO:0000313" key="2">
    <source>
        <dbReference type="EMBL" id="CEK99337.1"/>
    </source>
</evidence>
<evidence type="ECO:0000256" key="1">
    <source>
        <dbReference type="SAM" id="SignalP"/>
    </source>
</evidence>
<organism evidence="2">
    <name type="scientific">Arion vulgaris</name>
    <dbReference type="NCBI Taxonomy" id="1028688"/>
    <lineage>
        <taxon>Eukaryota</taxon>
        <taxon>Metazoa</taxon>
        <taxon>Spiralia</taxon>
        <taxon>Lophotrochozoa</taxon>
        <taxon>Mollusca</taxon>
        <taxon>Gastropoda</taxon>
        <taxon>Heterobranchia</taxon>
        <taxon>Euthyneura</taxon>
        <taxon>Panpulmonata</taxon>
        <taxon>Eupulmonata</taxon>
        <taxon>Stylommatophora</taxon>
        <taxon>Helicina</taxon>
        <taxon>Arionoidea</taxon>
        <taxon>Arionidae</taxon>
        <taxon>Arion</taxon>
    </lineage>
</organism>
<dbReference type="AlphaFoldDB" id="A0A0B7C2B8"/>
<feature type="chain" id="PRO_5002112359" evidence="1">
    <location>
        <begin position="21"/>
        <end position="74"/>
    </location>
</feature>
<reference evidence="2" key="1">
    <citation type="submission" date="2014-12" db="EMBL/GenBank/DDBJ databases">
        <title>Insight into the proteome of Arion vulgaris.</title>
        <authorList>
            <person name="Aradska J."/>
            <person name="Bulat T."/>
            <person name="Smidak R."/>
            <person name="Sarate P."/>
            <person name="Gangsoo J."/>
            <person name="Sialana F."/>
            <person name="Bilban M."/>
            <person name="Lubec G."/>
        </authorList>
    </citation>
    <scope>NUCLEOTIDE SEQUENCE</scope>
    <source>
        <tissue evidence="2">Skin</tissue>
    </source>
</reference>
<feature type="non-terminal residue" evidence="2">
    <location>
        <position position="1"/>
    </location>
</feature>
<sequence>KRSNAVIIIFLCAVCLLVWQSPQIEDLKYDSIDLEDQERNIKYNMMTNFYSQNDTFGLRQQNVIKQCEKKLGHS</sequence>
<feature type="signal peptide" evidence="1">
    <location>
        <begin position="1"/>
        <end position="20"/>
    </location>
</feature>
<keyword evidence="1" id="KW-0732">Signal</keyword>